<reference evidence="10 12" key="2">
    <citation type="submission" date="2018-11" db="EMBL/GenBank/DDBJ databases">
        <authorList>
            <consortium name="Pathogen Informatics"/>
        </authorList>
    </citation>
    <scope>NUCLEOTIDE SEQUENCE [LARGE SCALE GENOMIC DNA]</scope>
</reference>
<evidence type="ECO:0000256" key="7">
    <source>
        <dbReference type="ARBA" id="ARBA00023157"/>
    </source>
</evidence>
<keyword evidence="4" id="KW-0964">Secreted</keyword>
<reference evidence="13" key="1">
    <citation type="submission" date="2017-02" db="UniProtKB">
        <authorList>
            <consortium name="WormBaseParasite"/>
        </authorList>
    </citation>
    <scope>IDENTIFICATION</scope>
</reference>
<dbReference type="Proteomes" id="UP000038040">
    <property type="component" value="Unplaced"/>
</dbReference>
<dbReference type="GO" id="GO:0045165">
    <property type="term" value="P:cell fate commitment"/>
    <property type="evidence" value="ECO:0007669"/>
    <property type="project" value="TreeGrafter"/>
</dbReference>
<evidence type="ECO:0000256" key="4">
    <source>
        <dbReference type="ARBA" id="ARBA00022525"/>
    </source>
</evidence>
<dbReference type="OrthoDB" id="5945655at2759"/>
<evidence type="ECO:0000256" key="3">
    <source>
        <dbReference type="ARBA" id="ARBA00022473"/>
    </source>
</evidence>
<evidence type="ECO:0000313" key="11">
    <source>
        <dbReference type="Proteomes" id="UP000038040"/>
    </source>
</evidence>
<dbReference type="Gene3D" id="3.30.2460.20">
    <property type="match status" value="1"/>
</dbReference>
<dbReference type="GO" id="GO:0060070">
    <property type="term" value="P:canonical Wnt signaling pathway"/>
    <property type="evidence" value="ECO:0007669"/>
    <property type="project" value="TreeGrafter"/>
</dbReference>
<dbReference type="GO" id="GO:0005109">
    <property type="term" value="F:frizzled binding"/>
    <property type="evidence" value="ECO:0007669"/>
    <property type="project" value="TreeGrafter"/>
</dbReference>
<evidence type="ECO:0000313" key="10">
    <source>
        <dbReference type="EMBL" id="VDN60377.1"/>
    </source>
</evidence>
<dbReference type="SMART" id="SM00097">
    <property type="entry name" value="WNT1"/>
    <property type="match status" value="1"/>
</dbReference>
<dbReference type="CDD" id="cd13113">
    <property type="entry name" value="Wnt"/>
    <property type="match status" value="1"/>
</dbReference>
<accession>A0A0N4UKQ5</accession>
<dbReference type="Proteomes" id="UP000274756">
    <property type="component" value="Unassembled WGS sequence"/>
</dbReference>
<comment type="function">
    <text evidence="9">Ligand for members of the frizzled family of seven transmembrane receptors.</text>
</comment>
<dbReference type="PROSITE" id="PS00246">
    <property type="entry name" value="WNT1"/>
    <property type="match status" value="1"/>
</dbReference>
<proteinExistence type="inferred from homology"/>
<evidence type="ECO:0000313" key="12">
    <source>
        <dbReference type="Proteomes" id="UP000274756"/>
    </source>
</evidence>
<dbReference type="WBParaSite" id="DME_0000833301-mRNA-1">
    <property type="protein sequence ID" value="DME_0000833301-mRNA-1"/>
    <property type="gene ID" value="DME_0000833301"/>
</dbReference>
<gene>
    <name evidence="10" type="ORF">DME_LOCUS10350</name>
</gene>
<keyword evidence="7" id="KW-1015">Disulfide bond</keyword>
<evidence type="ECO:0000256" key="8">
    <source>
        <dbReference type="ARBA" id="ARBA00023288"/>
    </source>
</evidence>
<name>A0A0N4UKQ5_DRAME</name>
<dbReference type="PANTHER" id="PTHR12027">
    <property type="entry name" value="WNT RELATED"/>
    <property type="match status" value="1"/>
</dbReference>
<dbReference type="InterPro" id="IPR018161">
    <property type="entry name" value="Wnt_CS"/>
</dbReference>
<evidence type="ECO:0000313" key="13">
    <source>
        <dbReference type="WBParaSite" id="DME_0000833301-mRNA-1"/>
    </source>
</evidence>
<keyword evidence="6 9" id="KW-0879">Wnt signaling pathway</keyword>
<dbReference type="Pfam" id="PF00110">
    <property type="entry name" value="wnt"/>
    <property type="match status" value="1"/>
</dbReference>
<dbReference type="PRINTS" id="PR01349">
    <property type="entry name" value="WNTPROTEIN"/>
</dbReference>
<dbReference type="STRING" id="318479.A0A0N4UKQ5"/>
<evidence type="ECO:0000256" key="1">
    <source>
        <dbReference type="ARBA" id="ARBA00004498"/>
    </source>
</evidence>
<evidence type="ECO:0000256" key="6">
    <source>
        <dbReference type="ARBA" id="ARBA00022687"/>
    </source>
</evidence>
<dbReference type="GO" id="GO:0005125">
    <property type="term" value="F:cytokine activity"/>
    <property type="evidence" value="ECO:0007669"/>
    <property type="project" value="TreeGrafter"/>
</dbReference>
<keyword evidence="8" id="KW-0449">Lipoprotein</keyword>
<dbReference type="AlphaFoldDB" id="A0A0N4UKQ5"/>
<comment type="subcellular location">
    <subcellularLocation>
        <location evidence="1 9">Secreted</location>
        <location evidence="1 9">Extracellular space</location>
        <location evidence="1 9">Extracellular matrix</location>
    </subcellularLocation>
</comment>
<sequence>MWTHDLRTIRNNKHFRLLPYTSNISFQNNDAACKFLPSLTRKQRMLCIRNPYVIEQIISGLKSATKECQNQFKHNLWNCSIVEKEFLTTQIKIATRETAYIFALSSATVSRTIARACSEGKIASCSCGQQPRRMSKQFIWAGCSHNVNYANHFVRKFFDAVELENANDARSMMNLHNNRVGREILKKNMRRECKCHGISGSCVMKTCWKVVAELERLAAVLKRKYANAAKIKAVTDGDSLILKTERRSTGRTGRFLEYSRKLPNKNELVFLDDSPDYCIVDESKGVRGTQNRECGQKCEKICCGRGYRIVRSTVHEQCNCKFIWCCEVRCDICKKIVFHNFCF</sequence>
<evidence type="ECO:0000256" key="5">
    <source>
        <dbReference type="ARBA" id="ARBA00022530"/>
    </source>
</evidence>
<evidence type="ECO:0000256" key="9">
    <source>
        <dbReference type="RuleBase" id="RU003500"/>
    </source>
</evidence>
<dbReference type="GO" id="GO:0030182">
    <property type="term" value="P:neuron differentiation"/>
    <property type="evidence" value="ECO:0007669"/>
    <property type="project" value="TreeGrafter"/>
</dbReference>
<evidence type="ECO:0000256" key="2">
    <source>
        <dbReference type="ARBA" id="ARBA00005683"/>
    </source>
</evidence>
<keyword evidence="12" id="KW-1185">Reference proteome</keyword>
<protein>
    <recommendedName>
        <fullName evidence="9">Protein Wnt</fullName>
    </recommendedName>
</protein>
<dbReference type="PANTHER" id="PTHR12027:SF114">
    <property type="entry name" value="PROTEIN MOM-2"/>
    <property type="match status" value="1"/>
</dbReference>
<dbReference type="GO" id="GO:0005615">
    <property type="term" value="C:extracellular space"/>
    <property type="evidence" value="ECO:0007669"/>
    <property type="project" value="TreeGrafter"/>
</dbReference>
<keyword evidence="5" id="KW-0272">Extracellular matrix</keyword>
<dbReference type="InterPro" id="IPR043158">
    <property type="entry name" value="Wnt_C"/>
</dbReference>
<comment type="similarity">
    <text evidence="2 9">Belongs to the Wnt family.</text>
</comment>
<organism evidence="11 13">
    <name type="scientific">Dracunculus medinensis</name>
    <name type="common">Guinea worm</name>
    <dbReference type="NCBI Taxonomy" id="318479"/>
    <lineage>
        <taxon>Eukaryota</taxon>
        <taxon>Metazoa</taxon>
        <taxon>Ecdysozoa</taxon>
        <taxon>Nematoda</taxon>
        <taxon>Chromadorea</taxon>
        <taxon>Rhabditida</taxon>
        <taxon>Spirurina</taxon>
        <taxon>Dracunculoidea</taxon>
        <taxon>Dracunculidae</taxon>
        <taxon>Dracunculus</taxon>
    </lineage>
</organism>
<keyword evidence="3 9" id="KW-0217">Developmental protein</keyword>
<dbReference type="EMBL" id="UYYG01001212">
    <property type="protein sequence ID" value="VDN60377.1"/>
    <property type="molecule type" value="Genomic_DNA"/>
</dbReference>
<dbReference type="InterPro" id="IPR005817">
    <property type="entry name" value="Wnt"/>
</dbReference>